<keyword evidence="3" id="KW-1185">Reference proteome</keyword>
<dbReference type="AlphaFoldDB" id="A0AAW0KN93"/>
<gene>
    <name evidence="2" type="ORF">CFP56_016671</name>
</gene>
<keyword evidence="1" id="KW-0472">Membrane</keyword>
<evidence type="ECO:0000256" key="1">
    <source>
        <dbReference type="SAM" id="Phobius"/>
    </source>
</evidence>
<comment type="caution">
    <text evidence="2">The sequence shown here is derived from an EMBL/GenBank/DDBJ whole genome shotgun (WGS) entry which is preliminary data.</text>
</comment>
<protein>
    <submittedName>
        <fullName evidence="2">Uncharacterized protein</fullName>
    </submittedName>
</protein>
<dbReference type="EMBL" id="PKMF04000261">
    <property type="protein sequence ID" value="KAK7840460.1"/>
    <property type="molecule type" value="Genomic_DNA"/>
</dbReference>
<feature type="transmembrane region" description="Helical" evidence="1">
    <location>
        <begin position="112"/>
        <end position="134"/>
    </location>
</feature>
<evidence type="ECO:0000313" key="3">
    <source>
        <dbReference type="Proteomes" id="UP000237347"/>
    </source>
</evidence>
<evidence type="ECO:0000313" key="2">
    <source>
        <dbReference type="EMBL" id="KAK7840460.1"/>
    </source>
</evidence>
<keyword evidence="1" id="KW-0812">Transmembrane</keyword>
<name>A0AAW0KN93_QUESU</name>
<proteinExistence type="predicted"/>
<dbReference type="Proteomes" id="UP000237347">
    <property type="component" value="Unassembled WGS sequence"/>
</dbReference>
<sequence length="142" mass="16434">NEERLGLVLRGGKVQGAEVAVADLCRLSLIWFRLGLCCSSGFSLLLPSNLQRLNLVLSSVSMRLRLKRTCSGVECFAPFHIKRFSFLFLFLRGVSLDTISVILRFSREKRALYIYIYIFFFSVLSAIFFFLIYFSSKNFWVF</sequence>
<organism evidence="2 3">
    <name type="scientific">Quercus suber</name>
    <name type="common">Cork oak</name>
    <dbReference type="NCBI Taxonomy" id="58331"/>
    <lineage>
        <taxon>Eukaryota</taxon>
        <taxon>Viridiplantae</taxon>
        <taxon>Streptophyta</taxon>
        <taxon>Embryophyta</taxon>
        <taxon>Tracheophyta</taxon>
        <taxon>Spermatophyta</taxon>
        <taxon>Magnoliopsida</taxon>
        <taxon>eudicotyledons</taxon>
        <taxon>Gunneridae</taxon>
        <taxon>Pentapetalae</taxon>
        <taxon>rosids</taxon>
        <taxon>fabids</taxon>
        <taxon>Fagales</taxon>
        <taxon>Fagaceae</taxon>
        <taxon>Quercus</taxon>
    </lineage>
</organism>
<feature type="non-terminal residue" evidence="2">
    <location>
        <position position="1"/>
    </location>
</feature>
<accession>A0AAW0KN93</accession>
<keyword evidence="1" id="KW-1133">Transmembrane helix</keyword>
<reference evidence="2 3" key="1">
    <citation type="journal article" date="2018" name="Sci. Data">
        <title>The draft genome sequence of cork oak.</title>
        <authorList>
            <person name="Ramos A.M."/>
            <person name="Usie A."/>
            <person name="Barbosa P."/>
            <person name="Barros P.M."/>
            <person name="Capote T."/>
            <person name="Chaves I."/>
            <person name="Simoes F."/>
            <person name="Abreu I."/>
            <person name="Carrasquinho I."/>
            <person name="Faro C."/>
            <person name="Guimaraes J.B."/>
            <person name="Mendonca D."/>
            <person name="Nobrega F."/>
            <person name="Rodrigues L."/>
            <person name="Saibo N.J.M."/>
            <person name="Varela M.C."/>
            <person name="Egas C."/>
            <person name="Matos J."/>
            <person name="Miguel C.M."/>
            <person name="Oliveira M.M."/>
            <person name="Ricardo C.P."/>
            <person name="Goncalves S."/>
        </authorList>
    </citation>
    <scope>NUCLEOTIDE SEQUENCE [LARGE SCALE GENOMIC DNA]</scope>
    <source>
        <strain evidence="3">cv. HL8</strain>
    </source>
</reference>